<dbReference type="EC" id="2.7.13.3" evidence="2"/>
<evidence type="ECO:0000256" key="1">
    <source>
        <dbReference type="ARBA" id="ARBA00000085"/>
    </source>
</evidence>
<dbReference type="CDD" id="cd00082">
    <property type="entry name" value="HisKA"/>
    <property type="match status" value="1"/>
</dbReference>
<dbReference type="EMBL" id="DROD01000225">
    <property type="protein sequence ID" value="HHJ52196.1"/>
    <property type="molecule type" value="Genomic_DNA"/>
</dbReference>
<dbReference type="Gene3D" id="3.30.565.10">
    <property type="entry name" value="Histidine kinase-like ATPase, C-terminal domain"/>
    <property type="match status" value="1"/>
</dbReference>
<comment type="catalytic activity">
    <reaction evidence="1">
        <text>ATP + protein L-histidine = ADP + protein N-phospho-L-histidine.</text>
        <dbReference type="EC" id="2.7.13.3"/>
    </reaction>
</comment>
<dbReference type="SUPFAM" id="SSF55874">
    <property type="entry name" value="ATPase domain of HSP90 chaperone/DNA topoisomerase II/histidine kinase"/>
    <property type="match status" value="1"/>
</dbReference>
<dbReference type="SMART" id="SM00387">
    <property type="entry name" value="HATPase_c"/>
    <property type="match status" value="1"/>
</dbReference>
<dbReference type="InterPro" id="IPR004358">
    <property type="entry name" value="Sig_transdc_His_kin-like_C"/>
</dbReference>
<reference evidence="8" key="1">
    <citation type="journal article" date="2020" name="mSystems">
        <title>Genome- and Community-Level Interaction Insights into Carbon Utilization and Element Cycling Functions of Hydrothermarchaeota in Hydrothermal Sediment.</title>
        <authorList>
            <person name="Zhou Z."/>
            <person name="Liu Y."/>
            <person name="Xu W."/>
            <person name="Pan J."/>
            <person name="Luo Z.H."/>
            <person name="Li M."/>
        </authorList>
    </citation>
    <scope>NUCLEOTIDE SEQUENCE [LARGE SCALE GENOMIC DNA]</scope>
    <source>
        <strain evidence="8">HyVt-527</strain>
    </source>
</reference>
<dbReference type="InterPro" id="IPR003661">
    <property type="entry name" value="HisK_dim/P_dom"/>
</dbReference>
<comment type="caution">
    <text evidence="8">The sequence shown here is derived from an EMBL/GenBank/DDBJ whole genome shotgun (WGS) entry which is preliminary data.</text>
</comment>
<dbReference type="FunFam" id="3.30.565.10:FF:000006">
    <property type="entry name" value="Sensor histidine kinase WalK"/>
    <property type="match status" value="1"/>
</dbReference>
<evidence type="ECO:0000256" key="2">
    <source>
        <dbReference type="ARBA" id="ARBA00012438"/>
    </source>
</evidence>
<dbReference type="Proteomes" id="UP000886124">
    <property type="component" value="Unassembled WGS sequence"/>
</dbReference>
<dbReference type="GO" id="GO:0000155">
    <property type="term" value="F:phosphorelay sensor kinase activity"/>
    <property type="evidence" value="ECO:0007669"/>
    <property type="project" value="InterPro"/>
</dbReference>
<evidence type="ECO:0000256" key="5">
    <source>
        <dbReference type="ARBA" id="ARBA00022777"/>
    </source>
</evidence>
<dbReference type="SMART" id="SM00388">
    <property type="entry name" value="HisKA"/>
    <property type="match status" value="1"/>
</dbReference>
<keyword evidence="5" id="KW-0418">Kinase</keyword>
<evidence type="ECO:0000256" key="4">
    <source>
        <dbReference type="ARBA" id="ARBA00022679"/>
    </source>
</evidence>
<dbReference type="InterPro" id="IPR005467">
    <property type="entry name" value="His_kinase_dom"/>
</dbReference>
<proteinExistence type="predicted"/>
<sequence>MREKSIAVLVFGQRREKSSGWRDALPPATLYVHQADEIKNALENQSFDLFLCLPEQEDKALRDFLKEFSRNYPTVFFALIAPRTGGWENIPCDFRIGQEELESPTLWETCVENMVRLAEIRKRNFNLSAMLLHDIRSPIQSLIGYLELLQSEIFGELNDGQQQLISKAMSLSDLLSDLVDELGLVYQYEKHRIELNRTFIQPKKIVAQILRSMWILTDQKNIKLILQLSDRLPSVYADSLALHRILANLLLNAIKFTPIDGSIRISVHRTHGPDNSDMLEFRIDDSGPGIPEEQLSQIFDKYYRLADTEHRQKGQGLGLYICRMLVEAHGGKIGAHNNREGGATFYFTLPVAKEKQRDQ</sequence>
<evidence type="ECO:0000259" key="7">
    <source>
        <dbReference type="PROSITE" id="PS50109"/>
    </source>
</evidence>
<dbReference type="Pfam" id="PF00512">
    <property type="entry name" value="HisKA"/>
    <property type="match status" value="1"/>
</dbReference>
<dbReference type="InterPro" id="IPR036097">
    <property type="entry name" value="HisK_dim/P_sf"/>
</dbReference>
<gene>
    <name evidence="8" type="ORF">ENJ89_03285</name>
</gene>
<dbReference type="InterPro" id="IPR050736">
    <property type="entry name" value="Sensor_HK_Regulatory"/>
</dbReference>
<dbReference type="Gene3D" id="1.10.287.130">
    <property type="match status" value="1"/>
</dbReference>
<feature type="domain" description="Histidine kinase" evidence="7">
    <location>
        <begin position="130"/>
        <end position="353"/>
    </location>
</feature>
<evidence type="ECO:0000313" key="8">
    <source>
        <dbReference type="EMBL" id="HHJ52196.1"/>
    </source>
</evidence>
<dbReference type="InterPro" id="IPR036890">
    <property type="entry name" value="HATPase_C_sf"/>
</dbReference>
<dbReference type="PANTHER" id="PTHR43711">
    <property type="entry name" value="TWO-COMPONENT HISTIDINE KINASE"/>
    <property type="match status" value="1"/>
</dbReference>
<keyword evidence="6" id="KW-0902">Two-component regulatory system</keyword>
<dbReference type="CDD" id="cd00075">
    <property type="entry name" value="HATPase"/>
    <property type="match status" value="1"/>
</dbReference>
<dbReference type="PANTHER" id="PTHR43711:SF31">
    <property type="entry name" value="HISTIDINE KINASE"/>
    <property type="match status" value="1"/>
</dbReference>
<protein>
    <recommendedName>
        <fullName evidence="2">histidine kinase</fullName>
        <ecNumber evidence="2">2.7.13.3</ecNumber>
    </recommendedName>
</protein>
<dbReference type="PROSITE" id="PS50109">
    <property type="entry name" value="HIS_KIN"/>
    <property type="match status" value="1"/>
</dbReference>
<dbReference type="PRINTS" id="PR00344">
    <property type="entry name" value="BCTRLSENSOR"/>
</dbReference>
<dbReference type="Pfam" id="PF02518">
    <property type="entry name" value="HATPase_c"/>
    <property type="match status" value="1"/>
</dbReference>
<organism evidence="8">
    <name type="scientific">Caldithrix abyssi</name>
    <dbReference type="NCBI Taxonomy" id="187145"/>
    <lineage>
        <taxon>Bacteria</taxon>
        <taxon>Pseudomonadati</taxon>
        <taxon>Calditrichota</taxon>
        <taxon>Calditrichia</taxon>
        <taxon>Calditrichales</taxon>
        <taxon>Calditrichaceae</taxon>
        <taxon>Caldithrix</taxon>
    </lineage>
</organism>
<keyword evidence="4" id="KW-0808">Transferase</keyword>
<evidence type="ECO:0000256" key="6">
    <source>
        <dbReference type="ARBA" id="ARBA00023012"/>
    </source>
</evidence>
<dbReference type="InterPro" id="IPR003594">
    <property type="entry name" value="HATPase_dom"/>
</dbReference>
<accession>A0A7V5PN64</accession>
<dbReference type="AlphaFoldDB" id="A0A7V5PN64"/>
<evidence type="ECO:0000256" key="3">
    <source>
        <dbReference type="ARBA" id="ARBA00022553"/>
    </source>
</evidence>
<dbReference type="SUPFAM" id="SSF47384">
    <property type="entry name" value="Homodimeric domain of signal transducing histidine kinase"/>
    <property type="match status" value="1"/>
</dbReference>
<keyword evidence="3" id="KW-0597">Phosphoprotein</keyword>
<name>A0A7V5PN64_CALAY</name>